<dbReference type="PROSITE" id="PS50082">
    <property type="entry name" value="WD_REPEATS_2"/>
    <property type="match status" value="2"/>
</dbReference>
<keyword evidence="4" id="KW-0732">Signal</keyword>
<dbReference type="InterPro" id="IPR036322">
    <property type="entry name" value="WD40_repeat_dom_sf"/>
</dbReference>
<dbReference type="OrthoDB" id="230341at2"/>
<dbReference type="SUPFAM" id="SSF50978">
    <property type="entry name" value="WD40 repeat-like"/>
    <property type="match status" value="1"/>
</dbReference>
<evidence type="ECO:0000313" key="5">
    <source>
        <dbReference type="EMBL" id="TWU24464.1"/>
    </source>
</evidence>
<evidence type="ECO:0000256" key="1">
    <source>
        <dbReference type="ARBA" id="ARBA00022574"/>
    </source>
</evidence>
<keyword evidence="1 3" id="KW-0853">WD repeat</keyword>
<feature type="chain" id="PRO_5022883245" evidence="4">
    <location>
        <begin position="24"/>
        <end position="385"/>
    </location>
</feature>
<reference evidence="5 6" key="1">
    <citation type="submission" date="2019-02" db="EMBL/GenBank/DDBJ databases">
        <title>Deep-cultivation of Planctomycetes and their phenomic and genomic characterization uncovers novel biology.</title>
        <authorList>
            <person name="Wiegand S."/>
            <person name="Jogler M."/>
            <person name="Boedeker C."/>
            <person name="Pinto D."/>
            <person name="Vollmers J."/>
            <person name="Rivas-Marin E."/>
            <person name="Kohn T."/>
            <person name="Peeters S.H."/>
            <person name="Heuer A."/>
            <person name="Rast P."/>
            <person name="Oberbeckmann S."/>
            <person name="Bunk B."/>
            <person name="Jeske O."/>
            <person name="Meyerdierks A."/>
            <person name="Storesund J.E."/>
            <person name="Kallscheuer N."/>
            <person name="Luecker S."/>
            <person name="Lage O.M."/>
            <person name="Pohl T."/>
            <person name="Merkel B.J."/>
            <person name="Hornburger P."/>
            <person name="Mueller R.-W."/>
            <person name="Bruemmer F."/>
            <person name="Labrenz M."/>
            <person name="Spormann A.M."/>
            <person name="Op Den Camp H."/>
            <person name="Overmann J."/>
            <person name="Amann R."/>
            <person name="Jetten M.S.M."/>
            <person name="Mascher T."/>
            <person name="Medema M.H."/>
            <person name="Devos D.P."/>
            <person name="Kaster A.-K."/>
            <person name="Ovreas L."/>
            <person name="Rohde M."/>
            <person name="Galperin M.Y."/>
            <person name="Jogler C."/>
        </authorList>
    </citation>
    <scope>NUCLEOTIDE SEQUENCE [LARGE SCALE GENOMIC DNA]</scope>
    <source>
        <strain evidence="5 6">Poly41</strain>
    </source>
</reference>
<dbReference type="RefSeq" id="WP_146531714.1">
    <property type="nucleotide sequence ID" value="NZ_SJPV01000042.1"/>
</dbReference>
<evidence type="ECO:0000256" key="4">
    <source>
        <dbReference type="SAM" id="SignalP"/>
    </source>
</evidence>
<organism evidence="5 6">
    <name type="scientific">Novipirellula artificiosorum</name>
    <dbReference type="NCBI Taxonomy" id="2528016"/>
    <lineage>
        <taxon>Bacteria</taxon>
        <taxon>Pseudomonadati</taxon>
        <taxon>Planctomycetota</taxon>
        <taxon>Planctomycetia</taxon>
        <taxon>Pirellulales</taxon>
        <taxon>Pirellulaceae</taxon>
        <taxon>Novipirellula</taxon>
    </lineage>
</organism>
<dbReference type="Pfam" id="PF00400">
    <property type="entry name" value="WD40"/>
    <property type="match status" value="2"/>
</dbReference>
<accession>A0A5C6CLY3</accession>
<keyword evidence="2" id="KW-0677">Repeat</keyword>
<dbReference type="PANTHER" id="PTHR44129">
    <property type="entry name" value="WD REPEAT-CONTAINING PROTEIN POP1"/>
    <property type="match status" value="1"/>
</dbReference>
<evidence type="ECO:0000256" key="3">
    <source>
        <dbReference type="PROSITE-ProRule" id="PRU00221"/>
    </source>
</evidence>
<evidence type="ECO:0000313" key="6">
    <source>
        <dbReference type="Proteomes" id="UP000319143"/>
    </source>
</evidence>
<evidence type="ECO:0000256" key="2">
    <source>
        <dbReference type="ARBA" id="ARBA00022737"/>
    </source>
</evidence>
<gene>
    <name evidence="5" type="ORF">Poly41_70940</name>
</gene>
<comment type="caution">
    <text evidence="5">The sequence shown here is derived from an EMBL/GenBank/DDBJ whole genome shotgun (WGS) entry which is preliminary data.</text>
</comment>
<proteinExistence type="predicted"/>
<dbReference type="EMBL" id="SJPV01000042">
    <property type="protein sequence ID" value="TWU24464.1"/>
    <property type="molecule type" value="Genomic_DNA"/>
</dbReference>
<dbReference type="Gene3D" id="2.130.10.10">
    <property type="entry name" value="YVTN repeat-like/Quinoprotein amine dehydrogenase"/>
    <property type="match status" value="2"/>
</dbReference>
<keyword evidence="6" id="KW-1185">Reference proteome</keyword>
<feature type="signal peptide" evidence="4">
    <location>
        <begin position="1"/>
        <end position="23"/>
    </location>
</feature>
<dbReference type="InterPro" id="IPR050349">
    <property type="entry name" value="WD_LIS1/nudF_dynein_reg"/>
</dbReference>
<feature type="repeat" description="WD" evidence="3">
    <location>
        <begin position="128"/>
        <end position="158"/>
    </location>
</feature>
<sequence precursor="true">MHRRHFLSGAGCLGLVASAGLQAFPQDEAAVRPRMPTTDPNFESVIRVGSAIHGLAVSADGTRFAAVTESGVLMVWDFETQEIQLEFPLSDAPLHTLVFHPDGDLIAAAGGEKSIFVWSLRNHSPLELQGCKSGTASLAFLPNGLVAGGNDGTLRFWDSKGAGPFLAQQRHRGPVENLTVGIFPGTRYMPQGGAVVVSLSEDGMLRFWHDGKFLFQRLHRQKKFAFATFLDGSKPRLCGITDDGEQVVWLHMALQDYSKKIRKVEYKKTLKPRKPGDYSAPRFQIEKESHCLNVYDYTNPVVIATTQRDGLYRVGDPLSLSPNGISLASHVGRAIEIWNLAGQQAERVGLVPSEPDSVVTSIAWGSDSKQLLIGSDAGKIRLTRL</sequence>
<dbReference type="InterPro" id="IPR001680">
    <property type="entry name" value="WD40_rpt"/>
</dbReference>
<dbReference type="InterPro" id="IPR015943">
    <property type="entry name" value="WD40/YVTN_repeat-like_dom_sf"/>
</dbReference>
<dbReference type="Proteomes" id="UP000319143">
    <property type="component" value="Unassembled WGS sequence"/>
</dbReference>
<name>A0A5C6CLY3_9BACT</name>
<protein>
    <submittedName>
        <fullName evidence="5">WD domain, G-beta repeat</fullName>
    </submittedName>
</protein>
<dbReference type="SMART" id="SM00320">
    <property type="entry name" value="WD40"/>
    <property type="match status" value="5"/>
</dbReference>
<feature type="repeat" description="WD" evidence="3">
    <location>
        <begin position="87"/>
        <end position="128"/>
    </location>
</feature>
<dbReference type="AlphaFoldDB" id="A0A5C6CLY3"/>